<feature type="transmembrane region" description="Helical" evidence="1">
    <location>
        <begin position="34"/>
        <end position="53"/>
    </location>
</feature>
<dbReference type="Proteomes" id="UP000077748">
    <property type="component" value="Chromosome"/>
</dbReference>
<keyword evidence="1" id="KW-0472">Membrane</keyword>
<organism evidence="2 3">
    <name type="scientific">Pseudomonas citronellolis</name>
    <dbReference type="NCBI Taxonomy" id="53408"/>
    <lineage>
        <taxon>Bacteria</taxon>
        <taxon>Pseudomonadati</taxon>
        <taxon>Pseudomonadota</taxon>
        <taxon>Gammaproteobacteria</taxon>
        <taxon>Pseudomonadales</taxon>
        <taxon>Pseudomonadaceae</taxon>
        <taxon>Pseudomonas</taxon>
    </lineage>
</organism>
<dbReference type="RefSeq" id="WP_058489781.1">
    <property type="nucleotide sequence ID" value="NZ_CP015878.1"/>
</dbReference>
<reference evidence="2 3" key="1">
    <citation type="submission" date="2016-05" db="EMBL/GenBank/DDBJ databases">
        <title>Genome Sequence of Pseudomonas citronellolis Strain SJTE-3, an Estrogens and Persistent Organic Pollutants degradation strain.</title>
        <authorList>
            <person name="Liang R."/>
        </authorList>
    </citation>
    <scope>NUCLEOTIDE SEQUENCE [LARGE SCALE GENOMIC DNA]</scope>
    <source>
        <strain evidence="2 3">SJTE-3</strain>
    </source>
</reference>
<protein>
    <submittedName>
        <fullName evidence="2">Uncharacterized protein</fullName>
    </submittedName>
</protein>
<feature type="transmembrane region" description="Helical" evidence="1">
    <location>
        <begin position="6"/>
        <end position="27"/>
    </location>
</feature>
<keyword evidence="1" id="KW-1133">Transmembrane helix</keyword>
<name>A0A1A9KLR8_9PSED</name>
<evidence type="ECO:0000313" key="2">
    <source>
        <dbReference type="EMBL" id="ANI18462.1"/>
    </source>
</evidence>
<keyword evidence="1" id="KW-0812">Transmembrane</keyword>
<feature type="transmembrane region" description="Helical" evidence="1">
    <location>
        <begin position="73"/>
        <end position="93"/>
    </location>
</feature>
<evidence type="ECO:0000313" key="3">
    <source>
        <dbReference type="Proteomes" id="UP000077748"/>
    </source>
</evidence>
<accession>A0A1A9KLR8</accession>
<sequence length="116" mass="12437">MSGPDALSQTLGTLLLALAFSAFILFVRGYRPAGVGAFWYDLVLGFVGLWLALWPEAATFLHEMNAASARGLLLQVVATLLGGLLGAGAAKALQFALQERRAGRPAGEERHGRWKR</sequence>
<proteinExistence type="predicted"/>
<evidence type="ECO:0000256" key="1">
    <source>
        <dbReference type="SAM" id="Phobius"/>
    </source>
</evidence>
<dbReference type="EMBL" id="CP015878">
    <property type="protein sequence ID" value="ANI18462.1"/>
    <property type="molecule type" value="Genomic_DNA"/>
</dbReference>
<gene>
    <name evidence="2" type="ORF">A9C11_14320</name>
</gene>
<dbReference type="AlphaFoldDB" id="A0A1A9KLR8"/>